<accession>A0A377FVU4</accession>
<dbReference type="Pfam" id="PF03975">
    <property type="entry name" value="CheD"/>
    <property type="match status" value="1"/>
</dbReference>
<name>A0A377FVU4_9BACL</name>
<dbReference type="PANTHER" id="PTHR35147:SF1">
    <property type="entry name" value="CHEMORECEPTOR GLUTAMINE DEAMIDASE CHED-RELATED"/>
    <property type="match status" value="1"/>
</dbReference>
<evidence type="ECO:0000256" key="2">
    <source>
        <dbReference type="ARBA" id="ARBA00022801"/>
    </source>
</evidence>
<evidence type="ECO:0000313" key="4">
    <source>
        <dbReference type="EMBL" id="STO08443.1"/>
    </source>
</evidence>
<reference evidence="4 5" key="1">
    <citation type="submission" date="2018-06" db="EMBL/GenBank/DDBJ databases">
        <authorList>
            <consortium name="Pathogen Informatics"/>
            <person name="Doyle S."/>
        </authorList>
    </citation>
    <scope>NUCLEOTIDE SEQUENCE [LARGE SCALE GENOMIC DNA]</scope>
    <source>
        <strain evidence="4 5">NCTC13163</strain>
    </source>
</reference>
<dbReference type="CDD" id="cd16352">
    <property type="entry name" value="CheD"/>
    <property type="match status" value="1"/>
</dbReference>
<dbReference type="GO" id="GO:0050568">
    <property type="term" value="F:protein-glutamine glutaminase activity"/>
    <property type="evidence" value="ECO:0007669"/>
    <property type="project" value="UniProtKB-UniRule"/>
</dbReference>
<sequence length="161" mass="17417">MAEVLKIGIAEWKQTSAPNRLRTAGLGSCVGVILFDVRTQVAAMAHVMLPDSNIARKHQTIEVGKYADTAIDALVKSLNQAGANRLQAKMAGGAQMFQFKYENEAMRIGERNAEAIRKALKAHRIPLVAEDCGGHNGRTIEFDVATSVLSIRTVSVGTKEI</sequence>
<dbReference type="EMBL" id="UGGP01000001">
    <property type="protein sequence ID" value="STO08443.1"/>
    <property type="molecule type" value="Genomic_DNA"/>
</dbReference>
<comment type="similarity">
    <text evidence="3">Belongs to the CheD family.</text>
</comment>
<dbReference type="PANTHER" id="PTHR35147">
    <property type="entry name" value="CHEMORECEPTOR GLUTAMINE DEAMIDASE CHED-RELATED"/>
    <property type="match status" value="1"/>
</dbReference>
<dbReference type="RefSeq" id="WP_024370126.1">
    <property type="nucleotide sequence ID" value="NZ_UGGP01000001.1"/>
</dbReference>
<dbReference type="OrthoDB" id="9807202at2"/>
<evidence type="ECO:0000256" key="3">
    <source>
        <dbReference type="HAMAP-Rule" id="MF_01440"/>
    </source>
</evidence>
<protein>
    <recommendedName>
        <fullName evidence="3">Probable chemoreceptor glutamine deamidase CheD</fullName>
        <ecNumber evidence="3">3.5.1.44</ecNumber>
    </recommendedName>
</protein>
<proteinExistence type="inferred from homology"/>
<keyword evidence="4" id="KW-0675">Receptor</keyword>
<keyword evidence="1 3" id="KW-0145">Chemotaxis</keyword>
<dbReference type="InterPro" id="IPR005659">
    <property type="entry name" value="Chemorcpt_Glu_NH3ase_CheD"/>
</dbReference>
<dbReference type="AlphaFoldDB" id="A0A377FVU4"/>
<dbReference type="EC" id="3.5.1.44" evidence="3"/>
<organism evidence="4 5">
    <name type="scientific">Exiguobacterium aurantiacum</name>
    <dbReference type="NCBI Taxonomy" id="33987"/>
    <lineage>
        <taxon>Bacteria</taxon>
        <taxon>Bacillati</taxon>
        <taxon>Bacillota</taxon>
        <taxon>Bacilli</taxon>
        <taxon>Bacillales</taxon>
        <taxon>Bacillales Family XII. Incertae Sedis</taxon>
        <taxon>Exiguobacterium</taxon>
    </lineage>
</organism>
<keyword evidence="2 3" id="KW-0378">Hydrolase</keyword>
<dbReference type="Gene3D" id="3.30.1330.200">
    <property type="match status" value="1"/>
</dbReference>
<dbReference type="GO" id="GO:0006935">
    <property type="term" value="P:chemotaxis"/>
    <property type="evidence" value="ECO:0007669"/>
    <property type="project" value="UniProtKB-UniRule"/>
</dbReference>
<comment type="function">
    <text evidence="3">Probably deamidates glutamine residues to glutamate on methyl-accepting chemotaxis receptors (MCPs), playing an important role in chemotaxis.</text>
</comment>
<dbReference type="InterPro" id="IPR011324">
    <property type="entry name" value="Cytotoxic_necrot_fac-like_cat"/>
</dbReference>
<dbReference type="STRING" id="1397694.GCA_000702585_02310"/>
<gene>
    <name evidence="3 4" type="primary">cheD</name>
    <name evidence="4" type="ORF">NCTC13163_01814</name>
</gene>
<evidence type="ECO:0000256" key="1">
    <source>
        <dbReference type="ARBA" id="ARBA00022500"/>
    </source>
</evidence>
<dbReference type="InterPro" id="IPR038592">
    <property type="entry name" value="CheD-like_sf"/>
</dbReference>
<dbReference type="HAMAP" id="MF_01440">
    <property type="entry name" value="CheD"/>
    <property type="match status" value="1"/>
</dbReference>
<comment type="catalytic activity">
    <reaction evidence="3">
        <text>L-glutaminyl-[protein] + H2O = L-glutamyl-[protein] + NH4(+)</text>
        <dbReference type="Rhea" id="RHEA:16441"/>
        <dbReference type="Rhea" id="RHEA-COMP:10207"/>
        <dbReference type="Rhea" id="RHEA-COMP:10208"/>
        <dbReference type="ChEBI" id="CHEBI:15377"/>
        <dbReference type="ChEBI" id="CHEBI:28938"/>
        <dbReference type="ChEBI" id="CHEBI:29973"/>
        <dbReference type="ChEBI" id="CHEBI:30011"/>
        <dbReference type="EC" id="3.5.1.44"/>
    </reaction>
</comment>
<dbReference type="SUPFAM" id="SSF64438">
    <property type="entry name" value="CNF1/YfiH-like putative cysteine hydrolases"/>
    <property type="match status" value="1"/>
</dbReference>
<evidence type="ECO:0000313" key="5">
    <source>
        <dbReference type="Proteomes" id="UP000254060"/>
    </source>
</evidence>
<dbReference type="Proteomes" id="UP000254060">
    <property type="component" value="Unassembled WGS sequence"/>
</dbReference>